<dbReference type="EMBL" id="VUOA01000016">
    <property type="protein sequence ID" value="KAA2238026.1"/>
    <property type="molecule type" value="Genomic_DNA"/>
</dbReference>
<accession>A0A5B2VHK8</accession>
<dbReference type="AlphaFoldDB" id="A0A5B2VHK8"/>
<evidence type="ECO:0000313" key="11">
    <source>
        <dbReference type="Proteomes" id="UP000323142"/>
    </source>
</evidence>
<evidence type="ECO:0000256" key="3">
    <source>
        <dbReference type="ARBA" id="ARBA00022692"/>
    </source>
</evidence>
<evidence type="ECO:0000256" key="5">
    <source>
        <dbReference type="ARBA" id="ARBA00022989"/>
    </source>
</evidence>
<keyword evidence="3 8" id="KW-0812">Transmembrane</keyword>
<reference evidence="10 11" key="1">
    <citation type="submission" date="2019-09" db="EMBL/GenBank/DDBJ databases">
        <title>Salinarimonas rosea gen. nov., sp. nov., a new member of the a-2 subgroup of the Proteobacteria.</title>
        <authorList>
            <person name="Liu J."/>
        </authorList>
    </citation>
    <scope>NUCLEOTIDE SEQUENCE [LARGE SCALE GENOMIC DNA]</scope>
    <source>
        <strain evidence="10 11">BN140002</strain>
    </source>
</reference>
<sequence>MFHEPIVPLSTTSIERAEKSLQRMLEWIGRHDLRSGATMGITVAMLGALSAATPPISKWTASFTVALVLTGLGFAIVVGEIIHGLFPRMRNDRPSMFFFGSIAAMPQEEYRRRFSALTDEDYLQDVLGQVYLNARILRSKFRSLRRAIMALMFTVPAWACALSLGRSLS</sequence>
<dbReference type="InterPro" id="IPR043760">
    <property type="entry name" value="PycTM_dom"/>
</dbReference>
<evidence type="ECO:0000256" key="2">
    <source>
        <dbReference type="ARBA" id="ARBA00022475"/>
    </source>
</evidence>
<evidence type="ECO:0000256" key="1">
    <source>
        <dbReference type="ARBA" id="ARBA00004236"/>
    </source>
</evidence>
<proteinExistence type="predicted"/>
<dbReference type="Proteomes" id="UP000323142">
    <property type="component" value="Unassembled WGS sequence"/>
</dbReference>
<dbReference type="GO" id="GO:0000166">
    <property type="term" value="F:nucleotide binding"/>
    <property type="evidence" value="ECO:0007669"/>
    <property type="project" value="UniProtKB-KW"/>
</dbReference>
<keyword evidence="6" id="KW-0051">Antiviral defense</keyword>
<organism evidence="10 11">
    <name type="scientific">Salinarimonas soli</name>
    <dbReference type="NCBI Taxonomy" id="1638099"/>
    <lineage>
        <taxon>Bacteria</taxon>
        <taxon>Pseudomonadati</taxon>
        <taxon>Pseudomonadota</taxon>
        <taxon>Alphaproteobacteria</taxon>
        <taxon>Hyphomicrobiales</taxon>
        <taxon>Salinarimonadaceae</taxon>
        <taxon>Salinarimonas</taxon>
    </lineage>
</organism>
<comment type="subcellular location">
    <subcellularLocation>
        <location evidence="1">Cell membrane</location>
    </subcellularLocation>
</comment>
<feature type="transmembrane region" description="Helical" evidence="8">
    <location>
        <begin position="33"/>
        <end position="53"/>
    </location>
</feature>
<evidence type="ECO:0000256" key="8">
    <source>
        <dbReference type="SAM" id="Phobius"/>
    </source>
</evidence>
<keyword evidence="2" id="KW-1003">Cell membrane</keyword>
<feature type="domain" description="Pycsar effector protein" evidence="9">
    <location>
        <begin position="17"/>
        <end position="164"/>
    </location>
</feature>
<dbReference type="OrthoDB" id="8158506at2"/>
<feature type="transmembrane region" description="Helical" evidence="8">
    <location>
        <begin position="59"/>
        <end position="86"/>
    </location>
</feature>
<evidence type="ECO:0000313" key="10">
    <source>
        <dbReference type="EMBL" id="KAA2238026.1"/>
    </source>
</evidence>
<dbReference type="Pfam" id="PF18967">
    <property type="entry name" value="PycTM"/>
    <property type="match status" value="1"/>
</dbReference>
<evidence type="ECO:0000259" key="9">
    <source>
        <dbReference type="Pfam" id="PF18967"/>
    </source>
</evidence>
<keyword evidence="5 8" id="KW-1133">Transmembrane helix</keyword>
<keyword evidence="4" id="KW-0547">Nucleotide-binding</keyword>
<comment type="caution">
    <text evidence="10">The sequence shown here is derived from an EMBL/GenBank/DDBJ whole genome shotgun (WGS) entry which is preliminary data.</text>
</comment>
<feature type="transmembrane region" description="Helical" evidence="8">
    <location>
        <begin position="147"/>
        <end position="165"/>
    </location>
</feature>
<evidence type="ECO:0000256" key="6">
    <source>
        <dbReference type="ARBA" id="ARBA00023118"/>
    </source>
</evidence>
<keyword evidence="7 8" id="KW-0472">Membrane</keyword>
<keyword evidence="11" id="KW-1185">Reference proteome</keyword>
<reference evidence="10 11" key="2">
    <citation type="submission" date="2019-09" db="EMBL/GenBank/DDBJ databases">
        <authorList>
            <person name="Jin C."/>
        </authorList>
    </citation>
    <scope>NUCLEOTIDE SEQUENCE [LARGE SCALE GENOMIC DNA]</scope>
    <source>
        <strain evidence="10 11">BN140002</strain>
    </source>
</reference>
<dbReference type="GO" id="GO:0051607">
    <property type="term" value="P:defense response to virus"/>
    <property type="evidence" value="ECO:0007669"/>
    <property type="project" value="UniProtKB-KW"/>
</dbReference>
<dbReference type="RefSeq" id="WP_149816358.1">
    <property type="nucleotide sequence ID" value="NZ_VUOA01000016.1"/>
</dbReference>
<evidence type="ECO:0000256" key="7">
    <source>
        <dbReference type="ARBA" id="ARBA00023136"/>
    </source>
</evidence>
<name>A0A5B2VHK8_9HYPH</name>
<dbReference type="GO" id="GO:0005886">
    <property type="term" value="C:plasma membrane"/>
    <property type="evidence" value="ECO:0007669"/>
    <property type="project" value="UniProtKB-SubCell"/>
</dbReference>
<evidence type="ECO:0000256" key="4">
    <source>
        <dbReference type="ARBA" id="ARBA00022741"/>
    </source>
</evidence>
<protein>
    <recommendedName>
        <fullName evidence="9">Pycsar effector protein domain-containing protein</fullName>
    </recommendedName>
</protein>
<gene>
    <name evidence="10" type="ORF">F0L46_07075</name>
</gene>